<evidence type="ECO:0000313" key="4">
    <source>
        <dbReference type="Proteomes" id="UP000076872"/>
    </source>
</evidence>
<name>A0A165G4Z1_LACPN</name>
<proteinExistence type="predicted"/>
<dbReference type="EMBL" id="LUXO01000029">
    <property type="protein sequence ID" value="KZV02824.1"/>
    <property type="molecule type" value="Genomic_DNA"/>
</dbReference>
<evidence type="ECO:0000313" key="2">
    <source>
        <dbReference type="EMBL" id="KZU95715.1"/>
    </source>
</evidence>
<evidence type="ECO:0000313" key="6">
    <source>
        <dbReference type="Proteomes" id="UP000076989"/>
    </source>
</evidence>
<dbReference type="EMBL" id="LUWI01000022">
    <property type="protein sequence ID" value="KZU03671.1"/>
    <property type="molecule type" value="Genomic_DNA"/>
</dbReference>
<dbReference type="AlphaFoldDB" id="A0A165G4Z1"/>
<sequence>MQGQLAIAMQLLNTKTHFKAATFEVCFRVQLIFDWRLQVTQSAAE</sequence>
<accession>A0A165G4Z1</accession>
<dbReference type="EMBL" id="LUXM01000025">
    <property type="protein sequence ID" value="KZU95715.1"/>
    <property type="molecule type" value="Genomic_DNA"/>
</dbReference>
<reference evidence="4 5" key="1">
    <citation type="submission" date="2016-03" db="EMBL/GenBank/DDBJ databases">
        <title>Comparative genomics of 54 Lactobacillus plantarum strains reveals genomic uncoupling from niche constraints.</title>
        <authorList>
            <person name="Martino M.E."/>
        </authorList>
    </citation>
    <scope>NUCLEOTIDE SEQUENCE [LARGE SCALE GENOMIC DNA]</scope>
    <source>
        <strain evidence="2 5">19.1</strain>
        <strain evidence="3 4">NAB2</strain>
        <strain evidence="1 6">Nizo2260</strain>
    </source>
</reference>
<comment type="caution">
    <text evidence="2">The sequence shown here is derived from an EMBL/GenBank/DDBJ whole genome shotgun (WGS) entry which is preliminary data.</text>
</comment>
<organism evidence="2 5">
    <name type="scientific">Lactiplantibacillus plantarum</name>
    <name type="common">Lactobacillus plantarum</name>
    <dbReference type="NCBI Taxonomy" id="1590"/>
    <lineage>
        <taxon>Bacteria</taxon>
        <taxon>Bacillati</taxon>
        <taxon>Bacillota</taxon>
        <taxon>Bacilli</taxon>
        <taxon>Lactobacillales</taxon>
        <taxon>Lactobacillaceae</taxon>
        <taxon>Lactiplantibacillus</taxon>
    </lineage>
</organism>
<evidence type="ECO:0000313" key="3">
    <source>
        <dbReference type="EMBL" id="KZV02824.1"/>
    </source>
</evidence>
<protein>
    <submittedName>
        <fullName evidence="2">Uncharacterized protein</fullName>
    </submittedName>
</protein>
<dbReference type="Proteomes" id="UP000076989">
    <property type="component" value="Unassembled WGS sequence"/>
</dbReference>
<dbReference type="Proteomes" id="UP000076882">
    <property type="component" value="Unassembled WGS sequence"/>
</dbReference>
<dbReference type="Proteomes" id="UP000076872">
    <property type="component" value="Unassembled WGS sequence"/>
</dbReference>
<evidence type="ECO:0000313" key="1">
    <source>
        <dbReference type="EMBL" id="KZU03671.1"/>
    </source>
</evidence>
<evidence type="ECO:0000313" key="5">
    <source>
        <dbReference type="Proteomes" id="UP000076882"/>
    </source>
</evidence>
<gene>
    <name evidence="2" type="ORF">Lp19_1304</name>
    <name evidence="3" type="ORF">NAB2_1796</name>
    <name evidence="1" type="ORF">Nizo2260_1911</name>
</gene>